<proteinExistence type="predicted"/>
<feature type="compositionally biased region" description="Basic and acidic residues" evidence="7">
    <location>
        <begin position="195"/>
        <end position="207"/>
    </location>
</feature>
<dbReference type="Gene3D" id="3.30.40.10">
    <property type="entry name" value="Zinc/RING finger domain, C3HC4 (zinc finger)"/>
    <property type="match status" value="1"/>
</dbReference>
<dbReference type="InterPro" id="IPR019787">
    <property type="entry name" value="Znf_PHD-finger"/>
</dbReference>
<feature type="compositionally biased region" description="Basic and acidic residues" evidence="7">
    <location>
        <begin position="258"/>
        <end position="267"/>
    </location>
</feature>
<evidence type="ECO:0000256" key="2">
    <source>
        <dbReference type="ARBA" id="ARBA00022771"/>
    </source>
</evidence>
<feature type="region of interest" description="Disordered" evidence="7">
    <location>
        <begin position="193"/>
        <end position="300"/>
    </location>
</feature>
<reference evidence="9" key="1">
    <citation type="journal article" date="2012" name="Nat. Biotechnol.">
        <title>Draft genome sequence of pigeonpea (Cajanus cajan), an orphan legume crop of resource-poor farmers.</title>
        <authorList>
            <person name="Varshney R.K."/>
            <person name="Chen W."/>
            <person name="Li Y."/>
            <person name="Bharti A.K."/>
            <person name="Saxena R.K."/>
            <person name="Schlueter J.A."/>
            <person name="Donoghue M.T."/>
            <person name="Azam S."/>
            <person name="Fan G."/>
            <person name="Whaley A.M."/>
            <person name="Farmer A.D."/>
            <person name="Sheridan J."/>
            <person name="Iwata A."/>
            <person name="Tuteja R."/>
            <person name="Penmetsa R.V."/>
            <person name="Wu W."/>
            <person name="Upadhyaya H.D."/>
            <person name="Yang S.P."/>
            <person name="Shah T."/>
            <person name="Saxena K.B."/>
            <person name="Michael T."/>
            <person name="McCombie W.R."/>
            <person name="Yang B."/>
            <person name="Zhang G."/>
            <person name="Yang H."/>
            <person name="Wang J."/>
            <person name="Spillane C."/>
            <person name="Cook D.R."/>
            <person name="May G.D."/>
            <person name="Xu X."/>
            <person name="Jackson S.A."/>
        </authorList>
    </citation>
    <scope>NUCLEOTIDE SEQUENCE [LARGE SCALE GENOMIC DNA]</scope>
</reference>
<dbReference type="InterPro" id="IPR001965">
    <property type="entry name" value="Znf_PHD"/>
</dbReference>
<dbReference type="EMBL" id="KQ483421">
    <property type="protein sequence ID" value="KYP52719.1"/>
    <property type="molecule type" value="Genomic_DNA"/>
</dbReference>
<organism evidence="9 10">
    <name type="scientific">Cajanus cajan</name>
    <name type="common">Pigeon pea</name>
    <name type="synonym">Cajanus indicus</name>
    <dbReference type="NCBI Taxonomy" id="3821"/>
    <lineage>
        <taxon>Eukaryota</taxon>
        <taxon>Viridiplantae</taxon>
        <taxon>Streptophyta</taxon>
        <taxon>Embryophyta</taxon>
        <taxon>Tracheophyta</taxon>
        <taxon>Spermatophyta</taxon>
        <taxon>Magnoliopsida</taxon>
        <taxon>eudicotyledons</taxon>
        <taxon>Gunneridae</taxon>
        <taxon>Pentapetalae</taxon>
        <taxon>rosids</taxon>
        <taxon>fabids</taxon>
        <taxon>Fabales</taxon>
        <taxon>Fabaceae</taxon>
        <taxon>Papilionoideae</taxon>
        <taxon>50 kb inversion clade</taxon>
        <taxon>NPAAA clade</taxon>
        <taxon>indigoferoid/millettioid clade</taxon>
        <taxon>Phaseoleae</taxon>
        <taxon>Cajanus</taxon>
    </lineage>
</organism>
<keyword evidence="4" id="KW-0805">Transcription regulation</keyword>
<dbReference type="InterPro" id="IPR013083">
    <property type="entry name" value="Znf_RING/FYVE/PHD"/>
</dbReference>
<evidence type="ECO:0000256" key="3">
    <source>
        <dbReference type="ARBA" id="ARBA00022833"/>
    </source>
</evidence>
<sequence>MRLESGTCNVCSAPCSSCMHLNHALMGPKAEEFSDENCRVGEANNQYSMEEDNAYSLRSRACESSQHTVSEASNMQSVNSSHDALSENAENTAVCDVNNEDPKCSLHNGQGEKTELVKLPGKQEPQSEDESDESDVVEHDVKVCDICGDAGREDLLAICSRCSDGAEHTYCMRDMLEKVPEGDWLCEECKDAEENENKRSDVEDQKMVEAGSTSQVSGKRLSDNIEVAPAAKRQALESSTGSPKMSSPKKLVPLSRESSFKSLDKSKVKPSLLMPIRNHSGGNDTEIARSPSIGPRGQNPKGMLLKSNSFNNLNSKPRVKLVEEVVPPKPKGGNEHTSKNMDMPARMTGKSTLFKSSSLGRSNASESKVKMLSPKSATTQDLKGSRHSKESGVFDRKFPSRVDRPVASTVVSTPKGDQKLTPRAETSKPSTMNNNRELKVNQDGKSSTLSRSMSNISRKSLEPQVSSVDFVLQTTLSSNIISYFIFSLNLIERTSTRVDEAQQDVLPRSRETANQVEKSRDSSSGDRVRSPVPTSSKNPFCQKCKEFGHPLECCTAGTTQESGAEISVTASSSSKEEMHKDNILKAAIQAALLRRPEIYKKKEVSNQTDEVSTSGTELNCEVTSKDQVLISGTLKHSISADEAHEQLETLENSTSDSSKCSSANDLKQLNSCPTDSQSLTGKSDSIGLAAGKLVVRDLSDKAVALSSVPSKTLAFPEYEYIWQGVFEVHRNGKPPDLYTGLQAHLSSCVSSKVIGVVDKFLPKVPLNEVSRLSIWPSHYERYYKGLLDHMIRNDLALKGNYDGVELLIFPSNQLPENSQRWNMLFFLWGVFRGRRINNSDSAKKICIPSLNVMPVEEKSSAVVLTKPETHCLPKCKKDEESIDCDKACNALLPSTSVDQRQTNGSRNVDANDQTYLGSQGNLEKLDSRIDSKSTSRVLTSSTLLHQEIESPGSPLKAGVPEQGQCRECEPPEATGKSASSMIVETKTDSDISVKQENTLSLIPSEEGAASNISEDKISEKINSDKDQQRPEKKRKEDCHYIDLEANLDNQEPVQYVNLSDTIMQGSAVSCQRMPWSEGNAMSEDRESYGKRLKSGFGGFYGSGGRDSFNDSFTPLRNDLGSCSSVEDKGCEEACAEKIILEDLGTKERTFFPVGMQNASNSLSVLNTMSTKAVGGYDEGFQDGTPNLELALGGKTKPPQSAPKGMLPFLVGAVDRQNNRPVSVGDRPEDDGFAASLSLSLSFPSPNKDHTKAAELLPDGHRVNNPFFLFGRK</sequence>
<evidence type="ECO:0000256" key="6">
    <source>
        <dbReference type="PROSITE-ProRule" id="PRU00146"/>
    </source>
</evidence>
<dbReference type="AlphaFoldDB" id="A0A151SD89"/>
<feature type="region of interest" description="Disordered" evidence="7">
    <location>
        <begin position="325"/>
        <end position="460"/>
    </location>
</feature>
<evidence type="ECO:0000313" key="9">
    <source>
        <dbReference type="EMBL" id="KYP52719.1"/>
    </source>
</evidence>
<dbReference type="Gramene" id="C.cajan_24100.t">
    <property type="protein sequence ID" value="C.cajan_24100.t"/>
    <property type="gene ID" value="C.cajan_24100"/>
</dbReference>
<evidence type="ECO:0000256" key="7">
    <source>
        <dbReference type="SAM" id="MobiDB-lite"/>
    </source>
</evidence>
<dbReference type="PANTHER" id="PTHR33304">
    <property type="match status" value="1"/>
</dbReference>
<dbReference type="GO" id="GO:0034244">
    <property type="term" value="P:negative regulation of transcription elongation by RNA polymerase II"/>
    <property type="evidence" value="ECO:0007669"/>
    <property type="project" value="InterPro"/>
</dbReference>
<dbReference type="PROSITE" id="PS50016">
    <property type="entry name" value="ZF_PHD_2"/>
    <property type="match status" value="1"/>
</dbReference>
<dbReference type="OMA" id="AGRDNME"/>
<dbReference type="GO" id="GO:0008270">
    <property type="term" value="F:zinc ion binding"/>
    <property type="evidence" value="ECO:0007669"/>
    <property type="project" value="UniProtKB-KW"/>
</dbReference>
<feature type="region of interest" description="Disordered" evidence="7">
    <location>
        <begin position="897"/>
        <end position="919"/>
    </location>
</feature>
<feature type="compositionally biased region" description="Polar residues" evidence="7">
    <location>
        <begin position="443"/>
        <end position="460"/>
    </location>
</feature>
<dbReference type="SUPFAM" id="SSF57903">
    <property type="entry name" value="FYVE/PHD zinc finger"/>
    <property type="match status" value="1"/>
</dbReference>
<keyword evidence="5" id="KW-0804">Transcription</keyword>
<evidence type="ECO:0000256" key="5">
    <source>
        <dbReference type="ARBA" id="ARBA00023163"/>
    </source>
</evidence>
<dbReference type="STRING" id="3821.A0A151SD89"/>
<keyword evidence="1" id="KW-0479">Metal-binding</keyword>
<feature type="domain" description="PHD-type" evidence="8">
    <location>
        <begin position="141"/>
        <end position="192"/>
    </location>
</feature>
<evidence type="ECO:0000259" key="8">
    <source>
        <dbReference type="PROSITE" id="PS50016"/>
    </source>
</evidence>
<keyword evidence="2 6" id="KW-0863">Zinc-finger</keyword>
<dbReference type="InterPro" id="IPR056280">
    <property type="entry name" value="AIPP2-like_SPOC"/>
</dbReference>
<name>A0A151SD89_CAJCA</name>
<dbReference type="GO" id="GO:0140566">
    <property type="term" value="F:histone reader activity"/>
    <property type="evidence" value="ECO:0007669"/>
    <property type="project" value="InterPro"/>
</dbReference>
<evidence type="ECO:0000313" key="10">
    <source>
        <dbReference type="Proteomes" id="UP000075243"/>
    </source>
</evidence>
<dbReference type="PANTHER" id="PTHR33304:SF51">
    <property type="entry name" value="ZINC FINGER PROTEIN, PUTATIVE-RELATED"/>
    <property type="match status" value="1"/>
</dbReference>
<evidence type="ECO:0000256" key="4">
    <source>
        <dbReference type="ARBA" id="ARBA00023015"/>
    </source>
</evidence>
<feature type="region of interest" description="Disordered" evidence="7">
    <location>
        <begin position="500"/>
        <end position="536"/>
    </location>
</feature>
<dbReference type="Proteomes" id="UP000075243">
    <property type="component" value="Unassembled WGS sequence"/>
</dbReference>
<gene>
    <name evidence="9" type="ORF">KK1_025464</name>
</gene>
<evidence type="ECO:0000256" key="1">
    <source>
        <dbReference type="ARBA" id="ARBA00022723"/>
    </source>
</evidence>
<dbReference type="Pfam" id="PF23121">
    <property type="entry name" value="SPOC_AIPP2"/>
    <property type="match status" value="1"/>
</dbReference>
<feature type="compositionally biased region" description="Polar residues" evidence="7">
    <location>
        <begin position="349"/>
        <end position="366"/>
    </location>
</feature>
<dbReference type="InterPro" id="IPR011011">
    <property type="entry name" value="Znf_FYVE_PHD"/>
</dbReference>
<feature type="compositionally biased region" description="Polar residues" evidence="7">
    <location>
        <begin position="236"/>
        <end position="245"/>
    </location>
</feature>
<feature type="compositionally biased region" description="Basic and acidic residues" evidence="7">
    <location>
        <begin position="416"/>
        <end position="426"/>
    </location>
</feature>
<accession>A0A151SD89</accession>
<dbReference type="InterPro" id="IPR049914">
    <property type="entry name" value="PHD1-3/5-6"/>
</dbReference>
<feature type="compositionally biased region" description="Basic and acidic residues" evidence="7">
    <location>
        <begin position="507"/>
        <end position="529"/>
    </location>
</feature>
<dbReference type="SMART" id="SM00249">
    <property type="entry name" value="PHD"/>
    <property type="match status" value="1"/>
</dbReference>
<feature type="compositionally biased region" description="Basic and acidic residues" evidence="7">
    <location>
        <begin position="1013"/>
        <end position="1035"/>
    </location>
</feature>
<feature type="compositionally biased region" description="Basic and acidic residues" evidence="7">
    <location>
        <begin position="383"/>
        <end position="404"/>
    </location>
</feature>
<keyword evidence="10" id="KW-1185">Reference proteome</keyword>
<keyword evidence="3" id="KW-0862">Zinc</keyword>
<feature type="region of interest" description="Disordered" evidence="7">
    <location>
        <begin position="942"/>
        <end position="1035"/>
    </location>
</feature>
<protein>
    <submittedName>
        <fullName evidence="9">Lysine-specific demethylase 5B</fullName>
    </submittedName>
</protein>